<evidence type="ECO:0000313" key="2">
    <source>
        <dbReference type="Proteomes" id="UP001243330"/>
    </source>
</evidence>
<organism evidence="1 2">
    <name type="scientific">Colletotrichum chrysophilum</name>
    <dbReference type="NCBI Taxonomy" id="1836956"/>
    <lineage>
        <taxon>Eukaryota</taxon>
        <taxon>Fungi</taxon>
        <taxon>Dikarya</taxon>
        <taxon>Ascomycota</taxon>
        <taxon>Pezizomycotina</taxon>
        <taxon>Sordariomycetes</taxon>
        <taxon>Hypocreomycetidae</taxon>
        <taxon>Glomerellales</taxon>
        <taxon>Glomerellaceae</taxon>
        <taxon>Colletotrichum</taxon>
        <taxon>Colletotrichum gloeosporioides species complex</taxon>
    </lineage>
</organism>
<dbReference type="Proteomes" id="UP001243330">
    <property type="component" value="Unassembled WGS sequence"/>
</dbReference>
<comment type="caution">
    <text evidence="1">The sequence shown here is derived from an EMBL/GenBank/DDBJ whole genome shotgun (WGS) entry which is preliminary data.</text>
</comment>
<gene>
    <name evidence="1" type="ORF">CCHR01_07438</name>
</gene>
<keyword evidence="2" id="KW-1185">Reference proteome</keyword>
<sequence length="84" mass="8966">MFGAALVETQLVPACRMDPPVEDTLQTGTLTAGGSCAWLMHIHCTAMLHNAKLTTREGITGWPVLRKAVSARDFDAKHTGEGSS</sequence>
<dbReference type="EMBL" id="JAQOWY010000131">
    <property type="protein sequence ID" value="KAK1849955.1"/>
    <property type="molecule type" value="Genomic_DNA"/>
</dbReference>
<proteinExistence type="predicted"/>
<name>A0AAD9ANP3_9PEZI</name>
<reference evidence="1" key="1">
    <citation type="submission" date="2023-01" db="EMBL/GenBank/DDBJ databases">
        <title>Colletotrichum chrysophilum M932 genome sequence.</title>
        <authorList>
            <person name="Baroncelli R."/>
        </authorList>
    </citation>
    <scope>NUCLEOTIDE SEQUENCE</scope>
    <source>
        <strain evidence="1">M932</strain>
    </source>
</reference>
<accession>A0AAD9ANP3</accession>
<dbReference type="AlphaFoldDB" id="A0AAD9ANP3"/>
<evidence type="ECO:0000313" key="1">
    <source>
        <dbReference type="EMBL" id="KAK1849955.1"/>
    </source>
</evidence>
<protein>
    <submittedName>
        <fullName evidence="1">Uncharacterized protein</fullName>
    </submittedName>
</protein>